<name>A0ABW3Z3D0_9HYPH</name>
<dbReference type="PANTHER" id="PTHR32294">
    <property type="entry name" value="DNA POLYMERASE III SUBUNIT ALPHA"/>
    <property type="match status" value="1"/>
</dbReference>
<evidence type="ECO:0000313" key="5">
    <source>
        <dbReference type="EMBL" id="MFD1330765.1"/>
    </source>
</evidence>
<sequence>AALWAARRLPDAEPLPLFAAAQASDVGEEPDARLPTLTLGAQVEADYLSTRLSLKGHPMGVLRPIFAKEGVAACAEAAAGPDGGFRRAAGVVLVRQRPGKGNAVFITLEDETGVLNVMMWARVFERFRREVMAARLLLVEGRLQKSPENVVHLMVDRAFDRTADLRRLSDDAGPPDGRAPIAAPPPPRGVSGHPRNVRILPPSRDFH</sequence>
<dbReference type="PANTHER" id="PTHR32294:SF4">
    <property type="entry name" value="ERROR-PRONE DNA POLYMERASE"/>
    <property type="match status" value="1"/>
</dbReference>
<dbReference type="Pfam" id="PF01336">
    <property type="entry name" value="tRNA_anti-codon"/>
    <property type="match status" value="1"/>
</dbReference>
<protein>
    <recommendedName>
        <fullName evidence="2">Error-prone DNA polymerase</fullName>
    </recommendedName>
</protein>
<keyword evidence="6" id="KW-1185">Reference proteome</keyword>
<dbReference type="RefSeq" id="WP_378773959.1">
    <property type="nucleotide sequence ID" value="NZ_JBHTMX010000005.1"/>
</dbReference>
<dbReference type="Proteomes" id="UP001597171">
    <property type="component" value="Unassembled WGS sequence"/>
</dbReference>
<feature type="region of interest" description="Disordered" evidence="3">
    <location>
        <begin position="167"/>
        <end position="207"/>
    </location>
</feature>
<organism evidence="5 6">
    <name type="scientific">Methylopila musalis</name>
    <dbReference type="NCBI Taxonomy" id="1134781"/>
    <lineage>
        <taxon>Bacteria</taxon>
        <taxon>Pseudomonadati</taxon>
        <taxon>Pseudomonadota</taxon>
        <taxon>Alphaproteobacteria</taxon>
        <taxon>Hyphomicrobiales</taxon>
        <taxon>Methylopilaceae</taxon>
        <taxon>Methylopila</taxon>
    </lineage>
</organism>
<dbReference type="InterPro" id="IPR004365">
    <property type="entry name" value="NA-bd_OB_tRNA"/>
</dbReference>
<reference evidence="6" key="1">
    <citation type="journal article" date="2019" name="Int. J. Syst. Evol. Microbiol.">
        <title>The Global Catalogue of Microorganisms (GCM) 10K type strain sequencing project: providing services to taxonomists for standard genome sequencing and annotation.</title>
        <authorList>
            <consortium name="The Broad Institute Genomics Platform"/>
            <consortium name="The Broad Institute Genome Sequencing Center for Infectious Disease"/>
            <person name="Wu L."/>
            <person name="Ma J."/>
        </authorList>
    </citation>
    <scope>NUCLEOTIDE SEQUENCE [LARGE SCALE GENOMIC DNA]</scope>
    <source>
        <strain evidence="6">CCUG 61696</strain>
    </source>
</reference>
<dbReference type="EMBL" id="JBHTMX010000005">
    <property type="protein sequence ID" value="MFD1330765.1"/>
    <property type="molecule type" value="Genomic_DNA"/>
</dbReference>
<dbReference type="CDD" id="cd04485">
    <property type="entry name" value="DnaE_OBF"/>
    <property type="match status" value="1"/>
</dbReference>
<feature type="non-terminal residue" evidence="5">
    <location>
        <position position="1"/>
    </location>
</feature>
<evidence type="ECO:0000256" key="2">
    <source>
        <dbReference type="ARBA" id="ARBA00017273"/>
    </source>
</evidence>
<evidence type="ECO:0000256" key="3">
    <source>
        <dbReference type="SAM" id="MobiDB-lite"/>
    </source>
</evidence>
<proteinExistence type="inferred from homology"/>
<accession>A0ABW3Z3D0</accession>
<dbReference type="InterPro" id="IPR004805">
    <property type="entry name" value="DnaE2/DnaE/PolC"/>
</dbReference>
<feature type="compositionally biased region" description="Low complexity" evidence="3">
    <location>
        <begin position="171"/>
        <end position="181"/>
    </location>
</feature>
<comment type="caution">
    <text evidence="5">The sequence shown here is derived from an EMBL/GenBank/DDBJ whole genome shotgun (WGS) entry which is preliminary data.</text>
</comment>
<evidence type="ECO:0000256" key="1">
    <source>
        <dbReference type="ARBA" id="ARBA00007391"/>
    </source>
</evidence>
<evidence type="ECO:0000313" key="6">
    <source>
        <dbReference type="Proteomes" id="UP001597171"/>
    </source>
</evidence>
<evidence type="ECO:0000259" key="4">
    <source>
        <dbReference type="Pfam" id="PF01336"/>
    </source>
</evidence>
<feature type="domain" description="OB" evidence="4">
    <location>
        <begin position="90"/>
        <end position="157"/>
    </location>
</feature>
<comment type="similarity">
    <text evidence="1">Belongs to the DNA polymerase type-C family. DnaE2 subfamily.</text>
</comment>
<gene>
    <name evidence="5" type="ORF">ACFQ4O_02000</name>
</gene>